<dbReference type="KEGG" id="nay:HYG81_00510"/>
<sequence length="88" mass="9613">MSRRELERELLEVLADGAPRYVVDLAAAVDEHPVTVEHACDRLRDDGDIRSIGCGRYNITVAGRRRLATAVQPAPSGSDGRTETKGRP</sequence>
<dbReference type="SUPFAM" id="SSF46785">
    <property type="entry name" value="Winged helix' DNA-binding domain"/>
    <property type="match status" value="1"/>
</dbReference>
<accession>A0A7D6GZT7</accession>
<evidence type="ECO:0000313" key="3">
    <source>
        <dbReference type="Proteomes" id="UP000510869"/>
    </source>
</evidence>
<feature type="region of interest" description="Disordered" evidence="1">
    <location>
        <begin position="68"/>
        <end position="88"/>
    </location>
</feature>
<protein>
    <submittedName>
        <fullName evidence="2">MarR family transcriptional regulator</fullName>
    </submittedName>
</protein>
<dbReference type="RefSeq" id="WP_180841324.1">
    <property type="nucleotide sequence ID" value="NZ_CP059154.1"/>
</dbReference>
<gene>
    <name evidence="2" type="ORF">HYG81_00510</name>
</gene>
<proteinExistence type="predicted"/>
<dbReference type="Proteomes" id="UP000510869">
    <property type="component" value="Chromosome"/>
</dbReference>
<name>A0A7D6GZT7_9EURY</name>
<evidence type="ECO:0000256" key="1">
    <source>
        <dbReference type="SAM" id="MobiDB-lite"/>
    </source>
</evidence>
<dbReference type="Gene3D" id="1.10.10.10">
    <property type="entry name" value="Winged helix-like DNA-binding domain superfamily/Winged helix DNA-binding domain"/>
    <property type="match status" value="1"/>
</dbReference>
<organism evidence="2 3">
    <name type="scientific">Natrinema zhouii</name>
    <dbReference type="NCBI Taxonomy" id="1710539"/>
    <lineage>
        <taxon>Archaea</taxon>
        <taxon>Methanobacteriati</taxon>
        <taxon>Methanobacteriota</taxon>
        <taxon>Stenosarchaea group</taxon>
        <taxon>Halobacteria</taxon>
        <taxon>Halobacteriales</taxon>
        <taxon>Natrialbaceae</taxon>
        <taxon>Natrinema</taxon>
    </lineage>
</organism>
<dbReference type="OrthoDB" id="285635at2157"/>
<reference evidence="2 3" key="1">
    <citation type="submission" date="2020-07" db="EMBL/GenBank/DDBJ databases">
        <title>Natrinema (YPL30) sp. nov. and Haloterrigena xxxxxx (YPL8) sp. nov., isolated from a salt mine.</title>
        <authorList>
            <person name="Cui H."/>
        </authorList>
    </citation>
    <scope>NUCLEOTIDE SEQUENCE [LARGE SCALE GENOMIC DNA]</scope>
    <source>
        <strain evidence="2 3">YPL13</strain>
    </source>
</reference>
<dbReference type="InterPro" id="IPR036390">
    <property type="entry name" value="WH_DNA-bd_sf"/>
</dbReference>
<dbReference type="InterPro" id="IPR036388">
    <property type="entry name" value="WH-like_DNA-bd_sf"/>
</dbReference>
<dbReference type="GeneID" id="56141641"/>
<keyword evidence="3" id="KW-1185">Reference proteome</keyword>
<dbReference type="AlphaFoldDB" id="A0A7D6GZT7"/>
<dbReference type="EMBL" id="CP059154">
    <property type="protein sequence ID" value="QLK26145.1"/>
    <property type="molecule type" value="Genomic_DNA"/>
</dbReference>
<evidence type="ECO:0000313" key="2">
    <source>
        <dbReference type="EMBL" id="QLK26145.1"/>
    </source>
</evidence>